<feature type="domain" description="Large ribosomal subunit protein bL25 L25" evidence="7">
    <location>
        <begin position="11"/>
        <end position="96"/>
    </location>
</feature>
<evidence type="ECO:0000256" key="1">
    <source>
        <dbReference type="ARBA" id="ARBA00022730"/>
    </source>
</evidence>
<dbReference type="EMBL" id="AWSC01000023">
    <property type="protein sequence ID" value="ERH17157.1"/>
    <property type="molecule type" value="Genomic_DNA"/>
</dbReference>
<gene>
    <name evidence="5" type="primary">rplY</name>
    <name evidence="5" type="synonym">ctc</name>
    <name evidence="9" type="ORF">HMPREF1978_00751</name>
</gene>
<dbReference type="InterPro" id="IPR020057">
    <property type="entry name" value="Ribosomal_bL25_b-dom"/>
</dbReference>
<evidence type="ECO:0000313" key="10">
    <source>
        <dbReference type="Proteomes" id="UP000016481"/>
    </source>
</evidence>
<dbReference type="GO" id="GO:0006412">
    <property type="term" value="P:translation"/>
    <property type="evidence" value="ECO:0007669"/>
    <property type="project" value="UniProtKB-UniRule"/>
</dbReference>
<sequence length="203" mass="21752">MEKIMAKASKISATLRTDFGKGFARRARVAGQVPAVVYGHGTDPKHVLVDGHESYMALRGTSNALVELNVEGEKILTIVKDIQRHPLRPGFQHIDFMIVNRSEKVSVEVPVVVVGEAAPATMHTIELAHLSVSVPVVDIPESIEVDVTGLEAGTIITVADLKVADDVEIHNEAELPVVNIAANEEEAPEEEAPAEAATEEAAE</sequence>
<dbReference type="InterPro" id="IPR020056">
    <property type="entry name" value="Rbsml_bL25/Gln-tRNA_synth_N"/>
</dbReference>
<dbReference type="NCBIfam" id="NF004131">
    <property type="entry name" value="PRK05618.2-1"/>
    <property type="match status" value="1"/>
</dbReference>
<feature type="region of interest" description="Disordered" evidence="6">
    <location>
        <begin position="183"/>
        <end position="203"/>
    </location>
</feature>
<keyword evidence="4 5" id="KW-0687">Ribonucleoprotein</keyword>
<evidence type="ECO:0000256" key="2">
    <source>
        <dbReference type="ARBA" id="ARBA00022884"/>
    </source>
</evidence>
<keyword evidence="1 5" id="KW-0699">rRNA-binding</keyword>
<dbReference type="HAMAP" id="MF_01334">
    <property type="entry name" value="Ribosomal_bL25_CTC"/>
    <property type="match status" value="1"/>
</dbReference>
<evidence type="ECO:0000313" key="9">
    <source>
        <dbReference type="EMBL" id="ERH17157.1"/>
    </source>
</evidence>
<dbReference type="Pfam" id="PF01386">
    <property type="entry name" value="Ribosomal_L25p"/>
    <property type="match status" value="1"/>
</dbReference>
<dbReference type="PANTHER" id="PTHR33284">
    <property type="entry name" value="RIBOSOMAL PROTEIN L25/GLN-TRNA SYNTHETASE, ANTI-CODON-BINDING DOMAIN-CONTAINING PROTEIN"/>
    <property type="match status" value="1"/>
</dbReference>
<dbReference type="InterPro" id="IPR011035">
    <property type="entry name" value="Ribosomal_bL25/Gln-tRNA_synth"/>
</dbReference>
<proteinExistence type="inferred from homology"/>
<dbReference type="PANTHER" id="PTHR33284:SF1">
    <property type="entry name" value="RIBOSOMAL PROTEIN L25_GLN-TRNA SYNTHETASE, ANTI-CODON-BINDING DOMAIN-CONTAINING PROTEIN"/>
    <property type="match status" value="1"/>
</dbReference>
<comment type="caution">
    <text evidence="9">The sequence shown here is derived from an EMBL/GenBank/DDBJ whole genome shotgun (WGS) entry which is preliminary data.</text>
</comment>
<reference evidence="9 10" key="1">
    <citation type="submission" date="2013-08" db="EMBL/GenBank/DDBJ databases">
        <authorList>
            <person name="Weinstock G."/>
            <person name="Sodergren E."/>
            <person name="Wylie T."/>
            <person name="Fulton L."/>
            <person name="Fulton R."/>
            <person name="Fronick C."/>
            <person name="O'Laughlin M."/>
            <person name="Godfrey J."/>
            <person name="Miner T."/>
            <person name="Herter B."/>
            <person name="Appelbaum E."/>
            <person name="Cordes M."/>
            <person name="Lek S."/>
            <person name="Wollam A."/>
            <person name="Pepin K.H."/>
            <person name="Palsikar V.B."/>
            <person name="Mitreva M."/>
            <person name="Wilson R.K."/>
        </authorList>
    </citation>
    <scope>NUCLEOTIDE SEQUENCE [LARGE SCALE GENOMIC DNA]</scope>
    <source>
        <strain evidence="9 10">F0530</strain>
    </source>
</reference>
<protein>
    <recommendedName>
        <fullName evidence="5">Large ribosomal subunit protein bL25</fullName>
    </recommendedName>
    <alternativeName>
        <fullName evidence="5">General stress protein CTC</fullName>
    </alternativeName>
</protein>
<comment type="function">
    <text evidence="5">This is one of the proteins that binds to the 5S RNA in the ribosome where it forms part of the central protuberance.</text>
</comment>
<comment type="similarity">
    <text evidence="5">Belongs to the bacterial ribosomal protein bL25 family. CTC subfamily.</text>
</comment>
<dbReference type="HOGENOM" id="CLU_075939_1_0_11"/>
<dbReference type="GO" id="GO:0008097">
    <property type="term" value="F:5S rRNA binding"/>
    <property type="evidence" value="ECO:0007669"/>
    <property type="project" value="InterPro"/>
</dbReference>
<organism evidence="9 10">
    <name type="scientific">Actinomyces graevenitzii F0530</name>
    <dbReference type="NCBI Taxonomy" id="1321817"/>
    <lineage>
        <taxon>Bacteria</taxon>
        <taxon>Bacillati</taxon>
        <taxon>Actinomycetota</taxon>
        <taxon>Actinomycetes</taxon>
        <taxon>Actinomycetales</taxon>
        <taxon>Actinomycetaceae</taxon>
        <taxon>Actinomyces</taxon>
    </lineage>
</organism>
<keyword evidence="2 5" id="KW-0694">RNA-binding</keyword>
<dbReference type="Pfam" id="PF14693">
    <property type="entry name" value="Ribosomal_TL5_C"/>
    <property type="match status" value="1"/>
</dbReference>
<dbReference type="Gene3D" id="2.170.120.20">
    <property type="entry name" value="Ribosomal protein L25, beta domain"/>
    <property type="match status" value="1"/>
</dbReference>
<name>U1RF91_9ACTO</name>
<dbReference type="InterPro" id="IPR037121">
    <property type="entry name" value="Ribosomal_bL25_C"/>
</dbReference>
<dbReference type="InterPro" id="IPR001021">
    <property type="entry name" value="Ribosomal_bL25_long"/>
</dbReference>
<dbReference type="Gene3D" id="2.40.240.10">
    <property type="entry name" value="Ribosomal Protein L25, Chain P"/>
    <property type="match status" value="1"/>
</dbReference>
<dbReference type="InterPro" id="IPR029751">
    <property type="entry name" value="Ribosomal_L25_dom"/>
</dbReference>
<evidence type="ECO:0000256" key="4">
    <source>
        <dbReference type="ARBA" id="ARBA00023274"/>
    </source>
</evidence>
<dbReference type="AlphaFoldDB" id="U1RF91"/>
<dbReference type="NCBIfam" id="TIGR00731">
    <property type="entry name" value="bL25_bact_ctc"/>
    <property type="match status" value="1"/>
</dbReference>
<dbReference type="InterPro" id="IPR020930">
    <property type="entry name" value="Ribosomal_uL5_bac-type"/>
</dbReference>
<evidence type="ECO:0000256" key="5">
    <source>
        <dbReference type="HAMAP-Rule" id="MF_01334"/>
    </source>
</evidence>
<evidence type="ECO:0000259" key="8">
    <source>
        <dbReference type="Pfam" id="PF14693"/>
    </source>
</evidence>
<comment type="subunit">
    <text evidence="5">Part of the 50S ribosomal subunit; part of the 5S rRNA/L5/L18/L25 subcomplex. Contacts the 5S rRNA. Binds to the 5S rRNA independently of L5 and L18.</text>
</comment>
<dbReference type="Proteomes" id="UP000016481">
    <property type="component" value="Unassembled WGS sequence"/>
</dbReference>
<feature type="domain" description="Large ribosomal subunit protein bL25 beta" evidence="8">
    <location>
        <begin position="104"/>
        <end position="182"/>
    </location>
</feature>
<dbReference type="GO" id="GO:0022625">
    <property type="term" value="C:cytosolic large ribosomal subunit"/>
    <property type="evidence" value="ECO:0007669"/>
    <property type="project" value="TreeGrafter"/>
</dbReference>
<accession>U1RF91</accession>
<keyword evidence="3 5" id="KW-0689">Ribosomal protein</keyword>
<dbReference type="CDD" id="cd00495">
    <property type="entry name" value="Ribosomal_L25_TL5_CTC"/>
    <property type="match status" value="1"/>
</dbReference>
<evidence type="ECO:0000259" key="7">
    <source>
        <dbReference type="Pfam" id="PF01386"/>
    </source>
</evidence>
<dbReference type="PATRIC" id="fig|1321817.3.peg.661"/>
<evidence type="ECO:0000256" key="3">
    <source>
        <dbReference type="ARBA" id="ARBA00022980"/>
    </source>
</evidence>
<evidence type="ECO:0000256" key="6">
    <source>
        <dbReference type="SAM" id="MobiDB-lite"/>
    </source>
</evidence>
<dbReference type="GO" id="GO:0003735">
    <property type="term" value="F:structural constituent of ribosome"/>
    <property type="evidence" value="ECO:0007669"/>
    <property type="project" value="InterPro"/>
</dbReference>
<dbReference type="SUPFAM" id="SSF50715">
    <property type="entry name" value="Ribosomal protein L25-like"/>
    <property type="match status" value="1"/>
</dbReference>